<dbReference type="EMBL" id="WJBH02000010">
    <property type="protein sequence ID" value="KAI9552186.1"/>
    <property type="molecule type" value="Genomic_DNA"/>
</dbReference>
<evidence type="ECO:0000313" key="2">
    <source>
        <dbReference type="Proteomes" id="UP000820818"/>
    </source>
</evidence>
<organism evidence="1 2">
    <name type="scientific">Daphnia sinensis</name>
    <dbReference type="NCBI Taxonomy" id="1820382"/>
    <lineage>
        <taxon>Eukaryota</taxon>
        <taxon>Metazoa</taxon>
        <taxon>Ecdysozoa</taxon>
        <taxon>Arthropoda</taxon>
        <taxon>Crustacea</taxon>
        <taxon>Branchiopoda</taxon>
        <taxon>Diplostraca</taxon>
        <taxon>Cladocera</taxon>
        <taxon>Anomopoda</taxon>
        <taxon>Daphniidae</taxon>
        <taxon>Daphnia</taxon>
        <taxon>Daphnia similis group</taxon>
    </lineage>
</organism>
<evidence type="ECO:0000313" key="1">
    <source>
        <dbReference type="EMBL" id="KAI9552186.1"/>
    </source>
</evidence>
<sequence length="109" mass="12977">MPANPRKDDPFFPVEENFFPPDWYQGAIFAGAAEDRTRHVLFFTPTMKRQLEHSKTWFMDATFYFVDDPIKQLFTINGFIKNDKQEMKPLLFCCMTRRRAADSRFIPED</sequence>
<name>A0AAD5KH61_9CRUS</name>
<dbReference type="AlphaFoldDB" id="A0AAD5KH61"/>
<proteinExistence type="predicted"/>
<protein>
    <submittedName>
        <fullName evidence="1">Uncharacterized protein</fullName>
    </submittedName>
</protein>
<gene>
    <name evidence="1" type="ORF">GHT06_022523</name>
</gene>
<keyword evidence="2" id="KW-1185">Reference proteome</keyword>
<comment type="caution">
    <text evidence="1">The sequence shown here is derived from an EMBL/GenBank/DDBJ whole genome shotgun (WGS) entry which is preliminary data.</text>
</comment>
<dbReference type="Proteomes" id="UP000820818">
    <property type="component" value="Linkage Group LG10"/>
</dbReference>
<accession>A0AAD5KH61</accession>
<reference evidence="1 2" key="1">
    <citation type="submission" date="2022-05" db="EMBL/GenBank/DDBJ databases">
        <title>A multi-omics perspective on studying reproductive biology in Daphnia sinensis.</title>
        <authorList>
            <person name="Jia J."/>
        </authorList>
    </citation>
    <scope>NUCLEOTIDE SEQUENCE [LARGE SCALE GENOMIC DNA]</scope>
    <source>
        <strain evidence="1 2">WSL</strain>
    </source>
</reference>